<keyword evidence="3" id="KW-0812">Transmembrane</keyword>
<name>A0A1W7R6K3_AEDAL</name>
<dbReference type="CDD" id="cd00037">
    <property type="entry name" value="CLECT"/>
    <property type="match status" value="1"/>
</dbReference>
<dbReference type="InterPro" id="IPR051663">
    <property type="entry name" value="CLec_Tetranectin-domain"/>
</dbReference>
<proteinExistence type="predicted"/>
<dbReference type="Gene3D" id="3.10.100.10">
    <property type="entry name" value="Mannose-Binding Protein A, subunit A"/>
    <property type="match status" value="1"/>
</dbReference>
<sequence>MFAKFLLVIVFTNAILHVYSAGILYYNSPYKTNWIAALESCNRMGMRLAVLDTAEKHFAAVQFSNEVKPQSAQYFGFWLGASDLAYKGGSFMWHDTGNWVQFDRWNQGEPSGGSEHCVTLLYWPEAKFNWTWNDASCDTALYALCEPKVC</sequence>
<dbReference type="PANTHER" id="PTHR22799">
    <property type="entry name" value="TETRANECTIN-RELATED"/>
    <property type="match status" value="1"/>
</dbReference>
<dbReference type="VEuPathDB" id="VectorBase:AALF016234"/>
<dbReference type="VEuPathDB" id="VectorBase:AALC636_000083"/>
<reference evidence="3" key="1">
    <citation type="submission" date="2016-03" db="EMBL/GenBank/DDBJ databases">
        <title>RNAseq analyses of the sensorial organs of adult female Aedes albopictus.</title>
        <authorList>
            <person name="Fabrizio L."/>
            <person name="Ribeiro J.M."/>
            <person name="Arca B."/>
        </authorList>
    </citation>
    <scope>NUCLEOTIDE SEQUENCE</scope>
</reference>
<dbReference type="AlphaFoldDB" id="A0A1W7R6K3"/>
<dbReference type="VEuPathDB" id="VectorBase:AALFPA_056820"/>
<keyword evidence="3" id="KW-0472">Membrane</keyword>
<feature type="domain" description="C-type lectin" evidence="2">
    <location>
        <begin position="20"/>
        <end position="146"/>
    </location>
</feature>
<organism evidence="3">
    <name type="scientific">Aedes albopictus</name>
    <name type="common">Asian tiger mosquito</name>
    <name type="synonym">Stegomyia albopicta</name>
    <dbReference type="NCBI Taxonomy" id="7160"/>
    <lineage>
        <taxon>Eukaryota</taxon>
        <taxon>Metazoa</taxon>
        <taxon>Ecdysozoa</taxon>
        <taxon>Arthropoda</taxon>
        <taxon>Hexapoda</taxon>
        <taxon>Insecta</taxon>
        <taxon>Pterygota</taxon>
        <taxon>Neoptera</taxon>
        <taxon>Endopterygota</taxon>
        <taxon>Diptera</taxon>
        <taxon>Nematocera</taxon>
        <taxon>Culicoidea</taxon>
        <taxon>Culicidae</taxon>
        <taxon>Culicinae</taxon>
        <taxon>Aedini</taxon>
        <taxon>Aedes</taxon>
        <taxon>Stegomyia</taxon>
    </lineage>
</organism>
<dbReference type="InterPro" id="IPR001304">
    <property type="entry name" value="C-type_lectin-like"/>
</dbReference>
<dbReference type="Pfam" id="PF00059">
    <property type="entry name" value="Lectin_C"/>
    <property type="match status" value="1"/>
</dbReference>
<dbReference type="InterPro" id="IPR016186">
    <property type="entry name" value="C-type_lectin-like/link_sf"/>
</dbReference>
<dbReference type="PANTHER" id="PTHR22799:SF6">
    <property type="entry name" value="C-TYPE LECTIN DOMAIN FAMILY 4 MEMBER M-LIKE"/>
    <property type="match status" value="1"/>
</dbReference>
<keyword evidence="3" id="KW-0675">Receptor</keyword>
<protein>
    <submittedName>
        <fullName evidence="3">Putative type ii transmembrane receptor otb7 aedes aegypti</fullName>
    </submittedName>
</protein>
<dbReference type="GO" id="GO:0030246">
    <property type="term" value="F:carbohydrate binding"/>
    <property type="evidence" value="ECO:0007669"/>
    <property type="project" value="UniProtKB-KW"/>
</dbReference>
<accession>A0A1W7R6K3</accession>
<dbReference type="EMBL" id="GEHC01000849">
    <property type="protein sequence ID" value="JAV46796.1"/>
    <property type="molecule type" value="Transcribed_RNA"/>
</dbReference>
<evidence type="ECO:0000259" key="2">
    <source>
        <dbReference type="PROSITE" id="PS50041"/>
    </source>
</evidence>
<keyword evidence="1" id="KW-0430">Lectin</keyword>
<dbReference type="SMART" id="SM00034">
    <property type="entry name" value="CLECT"/>
    <property type="match status" value="1"/>
</dbReference>
<evidence type="ECO:0000313" key="3">
    <source>
        <dbReference type="EMBL" id="JAV46796.1"/>
    </source>
</evidence>
<evidence type="ECO:0000256" key="1">
    <source>
        <dbReference type="ARBA" id="ARBA00022734"/>
    </source>
</evidence>
<dbReference type="InterPro" id="IPR016187">
    <property type="entry name" value="CTDL_fold"/>
</dbReference>
<dbReference type="SUPFAM" id="SSF56436">
    <property type="entry name" value="C-type lectin-like"/>
    <property type="match status" value="1"/>
</dbReference>
<dbReference type="PROSITE" id="PS50041">
    <property type="entry name" value="C_TYPE_LECTIN_2"/>
    <property type="match status" value="1"/>
</dbReference>